<dbReference type="GO" id="GO:0003677">
    <property type="term" value="F:DNA binding"/>
    <property type="evidence" value="ECO:0007669"/>
    <property type="project" value="UniProtKB-UniRule"/>
</dbReference>
<dbReference type="SUPFAM" id="SSF46689">
    <property type="entry name" value="Homeodomain-like"/>
    <property type="match status" value="1"/>
</dbReference>
<name>A0A1H3DQ44_9FLAO</name>
<feature type="DNA-binding region" description="H-T-H motif" evidence="2">
    <location>
        <begin position="45"/>
        <end position="64"/>
    </location>
</feature>
<dbReference type="InterPro" id="IPR001647">
    <property type="entry name" value="HTH_TetR"/>
</dbReference>
<protein>
    <submittedName>
        <fullName evidence="4">Transcriptional regulator, TetR family</fullName>
    </submittedName>
</protein>
<keyword evidence="1 2" id="KW-0238">DNA-binding</keyword>
<evidence type="ECO:0000313" key="5">
    <source>
        <dbReference type="Proteomes" id="UP000199595"/>
    </source>
</evidence>
<dbReference type="InterPro" id="IPR009057">
    <property type="entry name" value="Homeodomain-like_sf"/>
</dbReference>
<reference evidence="4 5" key="1">
    <citation type="submission" date="2016-10" db="EMBL/GenBank/DDBJ databases">
        <authorList>
            <person name="de Groot N.N."/>
        </authorList>
    </citation>
    <scope>NUCLEOTIDE SEQUENCE [LARGE SCALE GENOMIC DNA]</scope>
    <source>
        <strain evidence="4 5">DSM 24956</strain>
    </source>
</reference>
<dbReference type="Proteomes" id="UP000199595">
    <property type="component" value="Unassembled WGS sequence"/>
</dbReference>
<evidence type="ECO:0000259" key="3">
    <source>
        <dbReference type="PROSITE" id="PS50977"/>
    </source>
</evidence>
<proteinExistence type="predicted"/>
<dbReference type="OrthoDB" id="649282at2"/>
<evidence type="ECO:0000256" key="2">
    <source>
        <dbReference type="PROSITE-ProRule" id="PRU00335"/>
    </source>
</evidence>
<feature type="domain" description="HTH tetR-type" evidence="3">
    <location>
        <begin position="22"/>
        <end position="82"/>
    </location>
</feature>
<keyword evidence="5" id="KW-1185">Reference proteome</keyword>
<evidence type="ECO:0000313" key="4">
    <source>
        <dbReference type="EMBL" id="SDX68526.1"/>
    </source>
</evidence>
<gene>
    <name evidence="4" type="ORF">SAMN05444411_10833</name>
</gene>
<organism evidence="4 5">
    <name type="scientific">Lutibacter oricola</name>
    <dbReference type="NCBI Taxonomy" id="762486"/>
    <lineage>
        <taxon>Bacteria</taxon>
        <taxon>Pseudomonadati</taxon>
        <taxon>Bacteroidota</taxon>
        <taxon>Flavobacteriia</taxon>
        <taxon>Flavobacteriales</taxon>
        <taxon>Flavobacteriaceae</taxon>
        <taxon>Lutibacter</taxon>
    </lineage>
</organism>
<dbReference type="EMBL" id="FNNJ01000008">
    <property type="protein sequence ID" value="SDX68526.1"/>
    <property type="molecule type" value="Genomic_DNA"/>
</dbReference>
<dbReference type="Pfam" id="PF00440">
    <property type="entry name" value="TetR_N"/>
    <property type="match status" value="1"/>
</dbReference>
<evidence type="ECO:0000256" key="1">
    <source>
        <dbReference type="ARBA" id="ARBA00023125"/>
    </source>
</evidence>
<sequence length="222" mass="26050">MNNLNINFDVNKELYCKKPDSSELGKKILSKSIELIDKIGFEAFTFKKLGEEINSPESSIYRYFKNKHMLLVYLTSWYWRWIEYQIVFATTNVESPKERLLKSISILTKPVMESTLIPYINETLLSNIIISESIKSYHTKDVDAENKKGFFKAYKIVVQRVSDILLELKPDFQYPHMLVSTIIEGAHHQKYFAEHLPSLTDINKENNSIEKFYTEMVINFTI</sequence>
<dbReference type="PROSITE" id="PS50977">
    <property type="entry name" value="HTH_TETR_2"/>
    <property type="match status" value="1"/>
</dbReference>
<dbReference type="RefSeq" id="WP_090124375.1">
    <property type="nucleotide sequence ID" value="NZ_FNNJ01000008.1"/>
</dbReference>
<dbReference type="STRING" id="762486.SAMN05444411_10833"/>
<dbReference type="AlphaFoldDB" id="A0A1H3DQ44"/>
<accession>A0A1H3DQ44</accession>
<dbReference type="Gene3D" id="1.10.357.10">
    <property type="entry name" value="Tetracycline Repressor, domain 2"/>
    <property type="match status" value="1"/>
</dbReference>